<dbReference type="Pfam" id="PF10442">
    <property type="entry name" value="FIST_C"/>
    <property type="match status" value="1"/>
</dbReference>
<gene>
    <name evidence="2" type="ORF">GSONMT00001360001</name>
</gene>
<reference evidence="2" key="2">
    <citation type="submission" date="2014-03" db="EMBL/GenBank/DDBJ databases">
        <authorList>
            <person name="Genoscope - CEA"/>
        </authorList>
    </citation>
    <scope>NUCLEOTIDE SEQUENCE</scope>
</reference>
<dbReference type="PANTHER" id="PTHR14939">
    <property type="entry name" value="F-BOX ONLY PROTEIN 22"/>
    <property type="match status" value="1"/>
</dbReference>
<dbReference type="PANTHER" id="PTHR14939:SF5">
    <property type="entry name" value="F-BOX ONLY PROTEIN 22"/>
    <property type="match status" value="1"/>
</dbReference>
<reference evidence="2" key="1">
    <citation type="journal article" date="2014" name="Nat. Commun.">
        <title>The rainbow trout genome provides novel insights into evolution after whole-genome duplication in vertebrates.</title>
        <authorList>
            <person name="Berthelot C."/>
            <person name="Brunet F."/>
            <person name="Chalopin D."/>
            <person name="Juanchich A."/>
            <person name="Bernard M."/>
            <person name="Noel B."/>
            <person name="Bento P."/>
            <person name="Da Silva C."/>
            <person name="Labadie K."/>
            <person name="Alberti A."/>
            <person name="Aury J.M."/>
            <person name="Louis A."/>
            <person name="Dehais P."/>
            <person name="Bardou P."/>
            <person name="Montfort J."/>
            <person name="Klopp C."/>
            <person name="Cabau C."/>
            <person name="Gaspin C."/>
            <person name="Thorgaard G.H."/>
            <person name="Boussaha M."/>
            <person name="Quillet E."/>
            <person name="Guyomard R."/>
            <person name="Galiana D."/>
            <person name="Bobe J."/>
            <person name="Volff J.N."/>
            <person name="Genet C."/>
            <person name="Wincker P."/>
            <person name="Jaillon O."/>
            <person name="Roest Crollius H."/>
            <person name="Guiguen Y."/>
        </authorList>
    </citation>
    <scope>NUCLEOTIDE SEQUENCE [LARGE SCALE GENOMIC DNA]</scope>
</reference>
<dbReference type="SMART" id="SM01204">
    <property type="entry name" value="FIST_C"/>
    <property type="match status" value="1"/>
</dbReference>
<dbReference type="AlphaFoldDB" id="A0A060ZEI8"/>
<dbReference type="GO" id="GO:0048742">
    <property type="term" value="P:regulation of skeletal muscle fiber development"/>
    <property type="evidence" value="ECO:0007669"/>
    <property type="project" value="TreeGrafter"/>
</dbReference>
<evidence type="ECO:0000313" key="3">
    <source>
        <dbReference type="Proteomes" id="UP000193380"/>
    </source>
</evidence>
<dbReference type="STRING" id="8022.A0A060ZEI8"/>
<dbReference type="GO" id="GO:0000209">
    <property type="term" value="P:protein polyubiquitination"/>
    <property type="evidence" value="ECO:0007669"/>
    <property type="project" value="TreeGrafter"/>
</dbReference>
<evidence type="ECO:0000259" key="1">
    <source>
        <dbReference type="SMART" id="SM01204"/>
    </source>
</evidence>
<feature type="domain" description="FIST C-domain" evidence="1">
    <location>
        <begin position="34"/>
        <end position="166"/>
    </location>
</feature>
<organism evidence="2 3">
    <name type="scientific">Oncorhynchus mykiss</name>
    <name type="common">Rainbow trout</name>
    <name type="synonym">Salmo gairdneri</name>
    <dbReference type="NCBI Taxonomy" id="8022"/>
    <lineage>
        <taxon>Eukaryota</taxon>
        <taxon>Metazoa</taxon>
        <taxon>Chordata</taxon>
        <taxon>Craniata</taxon>
        <taxon>Vertebrata</taxon>
        <taxon>Euteleostomi</taxon>
        <taxon>Actinopterygii</taxon>
        <taxon>Neopterygii</taxon>
        <taxon>Teleostei</taxon>
        <taxon>Protacanthopterygii</taxon>
        <taxon>Salmoniformes</taxon>
        <taxon>Salmonidae</taxon>
        <taxon>Salmoninae</taxon>
        <taxon>Oncorhynchus</taxon>
    </lineage>
</organism>
<proteinExistence type="predicted"/>
<accession>A0A060ZEI8</accession>
<name>A0A060ZEI8_ONCMY</name>
<evidence type="ECO:0000313" key="2">
    <source>
        <dbReference type="EMBL" id="CDR00059.1"/>
    </source>
</evidence>
<dbReference type="PaxDb" id="8022-A0A060ZEI8"/>
<sequence length="197" mass="21552">MIPSLTPLLSSWLVNNPDLRVVLLFGYEAYKPGAARFLNQVLEPLARSKALIAGGHVENVFSPERECCGLGSYGVVGLALSGPRIQGASVLLEQDVSSPKAAEATIRRLKAANLPERNTLGFMFACVGRGHNYYNNQRNVEADTFRKVFPNIPLFGFFGNGEIGCDRIVKEDYTLCDTDTDSLQHGYTTVMTLVHLG</sequence>
<dbReference type="EMBL" id="FR952685">
    <property type="protein sequence ID" value="CDR00059.1"/>
    <property type="molecule type" value="Genomic_DNA"/>
</dbReference>
<protein>
    <recommendedName>
        <fullName evidence="1">FIST C-domain domain-containing protein</fullName>
    </recommendedName>
</protein>
<dbReference type="InterPro" id="IPR019494">
    <property type="entry name" value="FIST_C"/>
</dbReference>
<dbReference type="Proteomes" id="UP000193380">
    <property type="component" value="Unassembled WGS sequence"/>
</dbReference>
<dbReference type="GO" id="GO:0032436">
    <property type="term" value="P:positive regulation of proteasomal ubiquitin-dependent protein catabolic process"/>
    <property type="evidence" value="ECO:0007669"/>
    <property type="project" value="TreeGrafter"/>
</dbReference>